<evidence type="ECO:0000256" key="10">
    <source>
        <dbReference type="SAM" id="MobiDB-lite"/>
    </source>
</evidence>
<dbReference type="Gene3D" id="2.60.34.10">
    <property type="entry name" value="Substrate Binding Domain Of DNAk, Chain A, domain 1"/>
    <property type="match status" value="1"/>
</dbReference>
<dbReference type="SUPFAM" id="SSF100920">
    <property type="entry name" value="Heat shock protein 70kD (HSP70), peptide-binding domain"/>
    <property type="match status" value="1"/>
</dbReference>
<dbReference type="GO" id="GO:0140662">
    <property type="term" value="F:ATP-dependent protein folding chaperone"/>
    <property type="evidence" value="ECO:0007669"/>
    <property type="project" value="InterPro"/>
</dbReference>
<keyword evidence="4 7" id="KW-0067">ATP-binding</keyword>
<evidence type="ECO:0000313" key="11">
    <source>
        <dbReference type="EMBL" id="MBT9144508.1"/>
    </source>
</evidence>
<evidence type="ECO:0000256" key="6">
    <source>
        <dbReference type="ARBA" id="ARBA00023186"/>
    </source>
</evidence>
<sequence>MAKIIGIDLGTSNSCAAVMLGGKPTVIPSAEGTTLYGKTVPSVIAITKDGQLLVGEAAKRQSALNPEGTVTAVKRKMGTREKIKLADKEHTPEQLSSFILQKIKRDAEAYLGEPISKAVITVPAYFNDAQRQATKDAGMIAGLDVVRLINEPTAAAFAYGLDRVEKEQKILVYDFGGGTLDVTIMDFGGGVFQVISTSGDTKLGGSDMDNLLLRHVVEEFKNEKGIDISRDDIAMIRLKEMVEKAKIELSTTLSTSISLPFFTQDKQGNPVHLEKSFTRTKLEQLVRPIIEKTKISLEQALKDANLTPRDIDKVILIGGPTRMPAVQKFVVEYMNKPVERGVDPMEAVSLGAAIQAGILEGTVKDIVLVDVIPLSLGIETLGGIRTVLIPRNTAIPYNKSEIFTTAADFQPQVDINVLQGERTLAKDNLSLGKFILDGIAPAPRGIPQIEVTFSIDSNGILNVTAKDMGTQKEQHITISHATKLSDEEIKKFQEEAEKYAEEDRIKKEEIETRNQADNILYTSRKALEENKEKIPADVSEEVKNKLNELEKALKENAPQEELKSKMDDLLKSVSKIGESVYQQPSPNQGQPQNDEVGPTVEGEGKVE</sequence>
<gene>
    <name evidence="7 11" type="primary">dnaK</name>
    <name evidence="11" type="ORF">DDT42_00349</name>
</gene>
<dbReference type="AlphaFoldDB" id="A0A9E2F6E5"/>
<comment type="similarity">
    <text evidence="1 7 8">Belongs to the heat shock protein 70 family.</text>
</comment>
<accession>A0A9E2F6E5</accession>
<dbReference type="FunFam" id="3.30.420.40:FF:000071">
    <property type="entry name" value="Molecular chaperone DnaK"/>
    <property type="match status" value="1"/>
</dbReference>
<feature type="region of interest" description="Disordered" evidence="10">
    <location>
        <begin position="574"/>
        <end position="607"/>
    </location>
</feature>
<evidence type="ECO:0000256" key="4">
    <source>
        <dbReference type="ARBA" id="ARBA00022840"/>
    </source>
</evidence>
<dbReference type="HAMAP" id="MF_00332">
    <property type="entry name" value="DnaK"/>
    <property type="match status" value="1"/>
</dbReference>
<dbReference type="InterPro" id="IPR029048">
    <property type="entry name" value="HSP70_C_sf"/>
</dbReference>
<evidence type="ECO:0000256" key="9">
    <source>
        <dbReference type="SAM" id="Coils"/>
    </source>
</evidence>
<dbReference type="InterPro" id="IPR013126">
    <property type="entry name" value="Hsp_70_fam"/>
</dbReference>
<dbReference type="PROSITE" id="PS00329">
    <property type="entry name" value="HSP70_2"/>
    <property type="match status" value="1"/>
</dbReference>
<keyword evidence="6 7" id="KW-0143">Chaperone</keyword>
<reference evidence="11 12" key="1">
    <citation type="journal article" date="2021" name="bioRxiv">
        <title>Unique metabolic strategies in Hadean analogues reveal hints for primordial physiology.</title>
        <authorList>
            <person name="Nobu M.K."/>
            <person name="Nakai R."/>
            <person name="Tamazawa S."/>
            <person name="Mori H."/>
            <person name="Toyoda A."/>
            <person name="Ijiri A."/>
            <person name="Suzuki S."/>
            <person name="Kurokawa K."/>
            <person name="Kamagata Y."/>
            <person name="Tamaki H."/>
        </authorList>
    </citation>
    <scope>NUCLEOTIDE SEQUENCE [LARGE SCALE GENOMIC DNA]</scope>
    <source>
        <strain evidence="11">BS525</strain>
    </source>
</reference>
<dbReference type="FunFam" id="1.20.1270.10:FF:000001">
    <property type="entry name" value="Molecular chaperone DnaK"/>
    <property type="match status" value="1"/>
</dbReference>
<dbReference type="SUPFAM" id="SSF53067">
    <property type="entry name" value="Actin-like ATPase domain"/>
    <property type="match status" value="2"/>
</dbReference>
<dbReference type="SUPFAM" id="SSF100934">
    <property type="entry name" value="Heat shock protein 70kD (HSP70), C-terminal subdomain"/>
    <property type="match status" value="1"/>
</dbReference>
<dbReference type="EMBL" id="QLTW01000010">
    <property type="protein sequence ID" value="MBT9144508.1"/>
    <property type="molecule type" value="Genomic_DNA"/>
</dbReference>
<dbReference type="Gene3D" id="3.90.640.10">
    <property type="entry name" value="Actin, Chain A, domain 4"/>
    <property type="match status" value="1"/>
</dbReference>
<proteinExistence type="evidence at transcript level"/>
<dbReference type="InterPro" id="IPR043129">
    <property type="entry name" value="ATPase_NBD"/>
</dbReference>
<dbReference type="InterPro" id="IPR029047">
    <property type="entry name" value="HSP70_peptide-bd_sf"/>
</dbReference>
<dbReference type="InterPro" id="IPR012725">
    <property type="entry name" value="Chaperone_DnaK"/>
</dbReference>
<dbReference type="PROSITE" id="PS01036">
    <property type="entry name" value="HSP70_3"/>
    <property type="match status" value="1"/>
</dbReference>
<protein>
    <recommendedName>
        <fullName evidence="7">Chaperone protein DnaK</fullName>
    </recommendedName>
    <alternativeName>
        <fullName evidence="7">HSP70</fullName>
    </alternativeName>
    <alternativeName>
        <fullName evidence="7">Heat shock 70 kDa protein</fullName>
    </alternativeName>
    <alternativeName>
        <fullName evidence="7">Heat shock protein 70</fullName>
    </alternativeName>
</protein>
<dbReference type="CDD" id="cd10234">
    <property type="entry name" value="ASKHA_NBD_HSP70_DnaK-like"/>
    <property type="match status" value="1"/>
</dbReference>
<dbReference type="Gene3D" id="3.30.420.40">
    <property type="match status" value="2"/>
</dbReference>
<dbReference type="Gene3D" id="1.20.1270.10">
    <property type="match status" value="1"/>
</dbReference>
<keyword evidence="2 7" id="KW-0597">Phosphoprotein</keyword>
<feature type="coiled-coil region" evidence="9">
    <location>
        <begin position="482"/>
        <end position="509"/>
    </location>
</feature>
<evidence type="ECO:0000256" key="7">
    <source>
        <dbReference type="HAMAP-Rule" id="MF_00332"/>
    </source>
</evidence>
<name>A0A9E2F6E5_PSYF1</name>
<dbReference type="NCBIfam" id="NF001413">
    <property type="entry name" value="PRK00290.1"/>
    <property type="match status" value="1"/>
</dbReference>
<dbReference type="Proteomes" id="UP000811545">
    <property type="component" value="Unassembled WGS sequence"/>
</dbReference>
<comment type="induction">
    <text evidence="7">By stress conditions e.g. heat shock.</text>
</comment>
<dbReference type="FunFam" id="2.60.34.10:FF:000014">
    <property type="entry name" value="Chaperone protein DnaK HSP70"/>
    <property type="match status" value="1"/>
</dbReference>
<dbReference type="Pfam" id="PF00012">
    <property type="entry name" value="HSP70"/>
    <property type="match status" value="1"/>
</dbReference>
<keyword evidence="5 7" id="KW-0346">Stress response</keyword>
<organism evidence="11 12">
    <name type="scientific">Psychracetigena formicireducens</name>
    <dbReference type="NCBI Taxonomy" id="2986056"/>
    <lineage>
        <taxon>Bacteria</taxon>
        <taxon>Bacillati</taxon>
        <taxon>Candidatus Lithacetigenota</taxon>
        <taxon>Candidatus Psychracetigena</taxon>
    </lineage>
</organism>
<evidence type="ECO:0000256" key="5">
    <source>
        <dbReference type="ARBA" id="ARBA00023016"/>
    </source>
</evidence>
<keyword evidence="9" id="KW-0175">Coiled coil</keyword>
<evidence type="ECO:0000313" key="12">
    <source>
        <dbReference type="Proteomes" id="UP000811545"/>
    </source>
</evidence>
<feature type="modified residue" description="Phosphothreonine; by autocatalysis" evidence="7">
    <location>
        <position position="179"/>
    </location>
</feature>
<evidence type="ECO:0000256" key="1">
    <source>
        <dbReference type="ARBA" id="ARBA00007381"/>
    </source>
</evidence>
<evidence type="ECO:0000256" key="2">
    <source>
        <dbReference type="ARBA" id="ARBA00022553"/>
    </source>
</evidence>
<keyword evidence="3 7" id="KW-0547">Nucleotide-binding</keyword>
<comment type="function">
    <text evidence="7">Acts as a chaperone.</text>
</comment>
<comment type="caution">
    <text evidence="11">The sequence shown here is derived from an EMBL/GenBank/DDBJ whole genome shotgun (WGS) entry which is preliminary data.</text>
</comment>
<dbReference type="PRINTS" id="PR00301">
    <property type="entry name" value="HEATSHOCK70"/>
</dbReference>
<dbReference type="FunFam" id="3.90.640.10:FF:000003">
    <property type="entry name" value="Molecular chaperone DnaK"/>
    <property type="match status" value="1"/>
</dbReference>
<dbReference type="PANTHER" id="PTHR19375">
    <property type="entry name" value="HEAT SHOCK PROTEIN 70KDA"/>
    <property type="match status" value="1"/>
</dbReference>
<feature type="compositionally biased region" description="Low complexity" evidence="10">
    <location>
        <begin position="582"/>
        <end position="593"/>
    </location>
</feature>
<dbReference type="GO" id="GO:0051082">
    <property type="term" value="F:unfolded protein binding"/>
    <property type="evidence" value="ECO:0007669"/>
    <property type="project" value="InterPro"/>
</dbReference>
<dbReference type="InterPro" id="IPR018181">
    <property type="entry name" value="Heat_shock_70_CS"/>
</dbReference>
<dbReference type="PROSITE" id="PS00297">
    <property type="entry name" value="HSP70_1"/>
    <property type="match status" value="1"/>
</dbReference>
<evidence type="ECO:0000256" key="8">
    <source>
        <dbReference type="RuleBase" id="RU003322"/>
    </source>
</evidence>
<dbReference type="GO" id="GO:0005524">
    <property type="term" value="F:ATP binding"/>
    <property type="evidence" value="ECO:0007669"/>
    <property type="project" value="UniProtKB-UniRule"/>
</dbReference>
<evidence type="ECO:0000256" key="3">
    <source>
        <dbReference type="ARBA" id="ARBA00022741"/>
    </source>
</evidence>